<dbReference type="Gene3D" id="3.40.50.150">
    <property type="entry name" value="Vaccinia Virus protein VP39"/>
    <property type="match status" value="1"/>
</dbReference>
<sequence length="260" mass="28546">MASRAQMQQLGRQLPPVVSQLGVKVLNAAAFPGVMRHYVSSWREYRSLPGAEPLRLRDAHPQLWDRLSVSPFDAHYFHQDVWAARRVAEHAPPRHVDVGSRVDLVGFLTALCPVTFVDIRPLEAHIPDLESTPGSVLAMPFADQALPSVSCLHVAEHIGLGRYGDPLDPQGSRKAAAELQRVLAPGGQLLFSGPVGAPRVCFNAHRVHDPLEVLTWFDELELASFAGVDDEGRFGEHMNPADLVGQRYACGMFCLQRPAA</sequence>
<dbReference type="OrthoDB" id="9805171at2"/>
<evidence type="ECO:0000313" key="2">
    <source>
        <dbReference type="Proteomes" id="UP000321805"/>
    </source>
</evidence>
<gene>
    <name evidence="1" type="ORF">FSW04_00730</name>
</gene>
<name>A0A5B8TZT6_9ACTN</name>
<evidence type="ECO:0000313" key="1">
    <source>
        <dbReference type="EMBL" id="QEC46240.1"/>
    </source>
</evidence>
<protein>
    <submittedName>
        <fullName evidence="1">DUF268 domain-containing protein</fullName>
    </submittedName>
</protein>
<dbReference type="KEGG" id="bsol:FSW04_00730"/>
<reference evidence="1 2" key="1">
    <citation type="journal article" date="2018" name="J. Microbiol.">
        <title>Baekduia soli gen. nov., sp. nov., a novel bacterium isolated from the soil of Baekdu Mountain and proposal of a novel family name, Baekduiaceae fam. nov.</title>
        <authorList>
            <person name="An D.S."/>
            <person name="Siddiqi M.Z."/>
            <person name="Kim K.H."/>
            <person name="Yu H.S."/>
            <person name="Im W.T."/>
        </authorList>
    </citation>
    <scope>NUCLEOTIDE SEQUENCE [LARGE SCALE GENOMIC DNA]</scope>
    <source>
        <strain evidence="1 2">BR7-21</strain>
    </source>
</reference>
<dbReference type="InterPro" id="IPR004951">
    <property type="entry name" value="DUF268_CAE_spp"/>
</dbReference>
<organism evidence="1 2">
    <name type="scientific">Baekduia soli</name>
    <dbReference type="NCBI Taxonomy" id="496014"/>
    <lineage>
        <taxon>Bacteria</taxon>
        <taxon>Bacillati</taxon>
        <taxon>Actinomycetota</taxon>
        <taxon>Thermoleophilia</taxon>
        <taxon>Solirubrobacterales</taxon>
        <taxon>Baekduiaceae</taxon>
        <taxon>Baekduia</taxon>
    </lineage>
</organism>
<dbReference type="AlphaFoldDB" id="A0A5B8TZT6"/>
<dbReference type="Pfam" id="PF03269">
    <property type="entry name" value="DUF268"/>
    <property type="match status" value="1"/>
</dbReference>
<accession>A0A5B8TZT6</accession>
<dbReference type="InterPro" id="IPR029063">
    <property type="entry name" value="SAM-dependent_MTases_sf"/>
</dbReference>
<dbReference type="Proteomes" id="UP000321805">
    <property type="component" value="Chromosome"/>
</dbReference>
<proteinExistence type="predicted"/>
<dbReference type="EMBL" id="CP042430">
    <property type="protein sequence ID" value="QEC46240.1"/>
    <property type="molecule type" value="Genomic_DNA"/>
</dbReference>
<dbReference type="SUPFAM" id="SSF53335">
    <property type="entry name" value="S-adenosyl-L-methionine-dependent methyltransferases"/>
    <property type="match status" value="1"/>
</dbReference>
<keyword evidence="2" id="KW-1185">Reference proteome</keyword>